<dbReference type="Gene3D" id="1.20.1250.20">
    <property type="entry name" value="MFS general substrate transporter like domains"/>
    <property type="match status" value="1"/>
</dbReference>
<dbReference type="InterPro" id="IPR050171">
    <property type="entry name" value="MFS_Transporters"/>
</dbReference>
<dbReference type="PANTHER" id="PTHR23517">
    <property type="entry name" value="RESISTANCE PROTEIN MDTM, PUTATIVE-RELATED-RELATED"/>
    <property type="match status" value="1"/>
</dbReference>
<dbReference type="GO" id="GO:0005886">
    <property type="term" value="C:plasma membrane"/>
    <property type="evidence" value="ECO:0007669"/>
    <property type="project" value="UniProtKB-SubCell"/>
</dbReference>
<feature type="transmembrane region" description="Helical" evidence="7">
    <location>
        <begin position="84"/>
        <end position="102"/>
    </location>
</feature>
<evidence type="ECO:0000256" key="3">
    <source>
        <dbReference type="ARBA" id="ARBA00022475"/>
    </source>
</evidence>
<evidence type="ECO:0000256" key="5">
    <source>
        <dbReference type="ARBA" id="ARBA00022989"/>
    </source>
</evidence>
<dbReference type="PANTHER" id="PTHR23517:SF13">
    <property type="entry name" value="MAJOR FACILITATOR SUPERFAMILY MFS_1"/>
    <property type="match status" value="1"/>
</dbReference>
<evidence type="ECO:0000256" key="4">
    <source>
        <dbReference type="ARBA" id="ARBA00022692"/>
    </source>
</evidence>
<dbReference type="InterPro" id="IPR011701">
    <property type="entry name" value="MFS"/>
</dbReference>
<protein>
    <submittedName>
        <fullName evidence="9">MFS transporter</fullName>
    </submittedName>
</protein>
<keyword evidence="5 7" id="KW-1133">Transmembrane helix</keyword>
<dbReference type="SUPFAM" id="SSF103473">
    <property type="entry name" value="MFS general substrate transporter"/>
    <property type="match status" value="1"/>
</dbReference>
<feature type="transmembrane region" description="Helical" evidence="7">
    <location>
        <begin position="171"/>
        <end position="192"/>
    </location>
</feature>
<dbReference type="InterPro" id="IPR020846">
    <property type="entry name" value="MFS_dom"/>
</dbReference>
<dbReference type="RefSeq" id="WP_167036599.1">
    <property type="nucleotide sequence ID" value="NZ_BAAANA010000001.1"/>
</dbReference>
<evidence type="ECO:0000313" key="9">
    <source>
        <dbReference type="EMBL" id="NNH04053.1"/>
    </source>
</evidence>
<keyword evidence="10" id="KW-1185">Reference proteome</keyword>
<evidence type="ECO:0000256" key="2">
    <source>
        <dbReference type="ARBA" id="ARBA00022448"/>
    </source>
</evidence>
<dbReference type="PROSITE" id="PS50850">
    <property type="entry name" value="MFS"/>
    <property type="match status" value="1"/>
</dbReference>
<feature type="transmembrane region" description="Helical" evidence="7">
    <location>
        <begin position="311"/>
        <end position="334"/>
    </location>
</feature>
<feature type="transmembrane region" description="Helical" evidence="7">
    <location>
        <begin position="346"/>
        <end position="371"/>
    </location>
</feature>
<dbReference type="Pfam" id="PF07690">
    <property type="entry name" value="MFS_1"/>
    <property type="match status" value="1"/>
</dbReference>
<dbReference type="GO" id="GO:0022857">
    <property type="term" value="F:transmembrane transporter activity"/>
    <property type="evidence" value="ECO:0007669"/>
    <property type="project" value="InterPro"/>
</dbReference>
<feature type="domain" description="Major facilitator superfamily (MFS) profile" evidence="8">
    <location>
        <begin position="11"/>
        <end position="399"/>
    </location>
</feature>
<evidence type="ECO:0000256" key="6">
    <source>
        <dbReference type="ARBA" id="ARBA00023136"/>
    </source>
</evidence>
<feature type="transmembrane region" description="Helical" evidence="7">
    <location>
        <begin position="143"/>
        <end position="165"/>
    </location>
</feature>
<comment type="subcellular location">
    <subcellularLocation>
        <location evidence="1">Cell membrane</location>
        <topology evidence="1">Multi-pass membrane protein</topology>
    </subcellularLocation>
</comment>
<proteinExistence type="predicted"/>
<keyword evidence="3" id="KW-1003">Cell membrane</keyword>
<dbReference type="InterPro" id="IPR036259">
    <property type="entry name" value="MFS_trans_sf"/>
</dbReference>
<evidence type="ECO:0000259" key="8">
    <source>
        <dbReference type="PROSITE" id="PS50850"/>
    </source>
</evidence>
<comment type="caution">
    <text evidence="9">The sequence shown here is derived from an EMBL/GenBank/DDBJ whole genome shotgun (WGS) entry which is preliminary data.</text>
</comment>
<feature type="transmembrane region" description="Helical" evidence="7">
    <location>
        <begin position="47"/>
        <end position="72"/>
    </location>
</feature>
<keyword evidence="6 7" id="KW-0472">Membrane</keyword>
<accession>A0A7Y2M2T5</accession>
<dbReference type="AlphaFoldDB" id="A0A7Y2M2T5"/>
<evidence type="ECO:0000256" key="1">
    <source>
        <dbReference type="ARBA" id="ARBA00004651"/>
    </source>
</evidence>
<name>A0A7Y2M2T5_9MICO</name>
<feature type="transmembrane region" description="Helical" evidence="7">
    <location>
        <begin position="284"/>
        <end position="305"/>
    </location>
</feature>
<dbReference type="EMBL" id="JABEMB010000011">
    <property type="protein sequence ID" value="NNH04053.1"/>
    <property type="molecule type" value="Genomic_DNA"/>
</dbReference>
<feature type="transmembrane region" description="Helical" evidence="7">
    <location>
        <begin position="257"/>
        <end position="277"/>
    </location>
</feature>
<evidence type="ECO:0000256" key="7">
    <source>
        <dbReference type="SAM" id="Phobius"/>
    </source>
</evidence>
<evidence type="ECO:0000313" key="10">
    <source>
        <dbReference type="Proteomes" id="UP000543598"/>
    </source>
</evidence>
<sequence>MTALTSATASTTRGASYGFALAIVSLTAMMAGASAPSPFYPVLAARIGFDAAVTTTVFAVYALALLATLLTAGSLSDHVGRRPVASVGLVLLAASVFVFWNADSTTLLVVARLLQGVASGLLLSSVSAAIADLEPASRPGSAAVWNAVAPMAGLALGALVAGVLLDAASDAFADVFAPLTALYLLLAALVWLAPETAPRRPGALASLRFRVGVPRVMRPQFLRSVPAIFAGWATGGLFLSLGATIVHTELGGVAHVWQGLSVGLLAGSGSLAAFLIRRRSARTITIYGTTALAVGTVLMLIALAAGSLPGYLAAVVVAGSGFGTAFFGVVRSLAPHIPADQRADVFAVLFLVSYVAFGLPAVIAGVLVQIVGLGPVVYGYGAVVVVLAGTAAVLRARQA</sequence>
<feature type="transmembrane region" description="Helical" evidence="7">
    <location>
        <begin position="15"/>
        <end position="35"/>
    </location>
</feature>
<reference evidence="9 10" key="1">
    <citation type="submission" date="2020-05" db="EMBL/GenBank/DDBJ databases">
        <title>MicrobeNet Type strains.</title>
        <authorList>
            <person name="Nicholson A.C."/>
        </authorList>
    </citation>
    <scope>NUCLEOTIDE SEQUENCE [LARGE SCALE GENOMIC DNA]</scope>
    <source>
        <strain evidence="9 10">JCM 14282</strain>
    </source>
</reference>
<keyword evidence="4 7" id="KW-0812">Transmembrane</keyword>
<gene>
    <name evidence="9" type="ORF">HLA99_09355</name>
</gene>
<feature type="transmembrane region" description="Helical" evidence="7">
    <location>
        <begin position="225"/>
        <end position="245"/>
    </location>
</feature>
<feature type="transmembrane region" description="Helical" evidence="7">
    <location>
        <begin position="108"/>
        <end position="131"/>
    </location>
</feature>
<organism evidence="9 10">
    <name type="scientific">Microbacterium ulmi</name>
    <dbReference type="NCBI Taxonomy" id="179095"/>
    <lineage>
        <taxon>Bacteria</taxon>
        <taxon>Bacillati</taxon>
        <taxon>Actinomycetota</taxon>
        <taxon>Actinomycetes</taxon>
        <taxon>Micrococcales</taxon>
        <taxon>Microbacteriaceae</taxon>
        <taxon>Microbacterium</taxon>
    </lineage>
</organism>
<feature type="transmembrane region" description="Helical" evidence="7">
    <location>
        <begin position="377"/>
        <end position="394"/>
    </location>
</feature>
<keyword evidence="2" id="KW-0813">Transport</keyword>
<dbReference type="Proteomes" id="UP000543598">
    <property type="component" value="Unassembled WGS sequence"/>
</dbReference>